<keyword evidence="2" id="KW-1185">Reference proteome</keyword>
<dbReference type="Gene3D" id="1.20.5.110">
    <property type="match status" value="1"/>
</dbReference>
<dbReference type="PANTHER" id="PTHR19305:SF14">
    <property type="entry name" value="SYNAPTOSOMAL-ASSOCIATED PROTEIN-RELATED"/>
    <property type="match status" value="1"/>
</dbReference>
<dbReference type="GO" id="GO:0005886">
    <property type="term" value="C:plasma membrane"/>
    <property type="evidence" value="ECO:0007669"/>
    <property type="project" value="TreeGrafter"/>
</dbReference>
<dbReference type="GO" id="GO:0016082">
    <property type="term" value="P:synaptic vesicle priming"/>
    <property type="evidence" value="ECO:0007669"/>
    <property type="project" value="TreeGrafter"/>
</dbReference>
<proteinExistence type="predicted"/>
<comment type="caution">
    <text evidence="1">The sequence shown here is derived from an EMBL/GenBank/DDBJ whole genome shotgun (WGS) entry which is preliminary data.</text>
</comment>
<dbReference type="EMBL" id="JASAOG010000255">
    <property type="protein sequence ID" value="KAK0041955.1"/>
    <property type="molecule type" value="Genomic_DNA"/>
</dbReference>
<evidence type="ECO:0000313" key="2">
    <source>
        <dbReference type="Proteomes" id="UP001233172"/>
    </source>
</evidence>
<evidence type="ECO:0000313" key="1">
    <source>
        <dbReference type="EMBL" id="KAK0041955.1"/>
    </source>
</evidence>
<gene>
    <name evidence="1" type="ORF">Bpfe_028585</name>
</gene>
<dbReference type="GO" id="GO:0098793">
    <property type="term" value="C:presynapse"/>
    <property type="evidence" value="ECO:0007669"/>
    <property type="project" value="GOC"/>
</dbReference>
<organism evidence="1 2">
    <name type="scientific">Biomphalaria pfeifferi</name>
    <name type="common">Bloodfluke planorb</name>
    <name type="synonym">Freshwater snail</name>
    <dbReference type="NCBI Taxonomy" id="112525"/>
    <lineage>
        <taxon>Eukaryota</taxon>
        <taxon>Metazoa</taxon>
        <taxon>Spiralia</taxon>
        <taxon>Lophotrochozoa</taxon>
        <taxon>Mollusca</taxon>
        <taxon>Gastropoda</taxon>
        <taxon>Heterobranchia</taxon>
        <taxon>Euthyneura</taxon>
        <taxon>Panpulmonata</taxon>
        <taxon>Hygrophila</taxon>
        <taxon>Lymnaeoidea</taxon>
        <taxon>Planorbidae</taxon>
        <taxon>Biomphalaria</taxon>
    </lineage>
</organism>
<dbReference type="SUPFAM" id="SSF58038">
    <property type="entry name" value="SNARE fusion complex"/>
    <property type="match status" value="1"/>
</dbReference>
<dbReference type="GO" id="GO:0031629">
    <property type="term" value="P:synaptic vesicle fusion to presynaptic active zone membrane"/>
    <property type="evidence" value="ECO:0007669"/>
    <property type="project" value="TreeGrafter"/>
</dbReference>
<reference evidence="1" key="2">
    <citation type="submission" date="2023-04" db="EMBL/GenBank/DDBJ databases">
        <authorList>
            <person name="Bu L."/>
            <person name="Lu L."/>
            <person name="Laidemitt M.R."/>
            <person name="Zhang S.M."/>
            <person name="Mutuku M."/>
            <person name="Mkoji G."/>
            <person name="Steinauer M."/>
            <person name="Loker E.S."/>
        </authorList>
    </citation>
    <scope>NUCLEOTIDE SEQUENCE</scope>
    <source>
        <strain evidence="1">KasaAsao</strain>
        <tissue evidence="1">Whole Snail</tissue>
    </source>
</reference>
<name>A0AAD8AVW5_BIOPF</name>
<reference evidence="1" key="1">
    <citation type="journal article" date="2023" name="PLoS Negl. Trop. Dis.">
        <title>A genome sequence for Biomphalaria pfeifferi, the major vector snail for the human-infecting parasite Schistosoma mansoni.</title>
        <authorList>
            <person name="Bu L."/>
            <person name="Lu L."/>
            <person name="Laidemitt M.R."/>
            <person name="Zhang S.M."/>
            <person name="Mutuku M."/>
            <person name="Mkoji G."/>
            <person name="Steinauer M."/>
            <person name="Loker E.S."/>
        </authorList>
    </citation>
    <scope>NUCLEOTIDE SEQUENCE</scope>
    <source>
        <strain evidence="1">KasaAsao</strain>
    </source>
</reference>
<sequence>MSTEGKGDNDMRSELQELQMQANLVTDESLESTRRMLAMCEESKEAGIKTLVMLDEQGGKPCSSLALVLI</sequence>
<protein>
    <submittedName>
        <fullName evidence="1">Synaptosomal-associated protein 25-like isoform X6</fullName>
    </submittedName>
</protein>
<accession>A0AAD8AVW5</accession>
<dbReference type="AlphaFoldDB" id="A0AAD8AVW5"/>
<dbReference type="GO" id="GO:0019905">
    <property type="term" value="F:syntaxin binding"/>
    <property type="evidence" value="ECO:0007669"/>
    <property type="project" value="TreeGrafter"/>
</dbReference>
<dbReference type="GO" id="GO:0005484">
    <property type="term" value="F:SNAP receptor activity"/>
    <property type="evidence" value="ECO:0007669"/>
    <property type="project" value="TreeGrafter"/>
</dbReference>
<dbReference type="PANTHER" id="PTHR19305">
    <property type="entry name" value="SYNAPTOSOMAL ASSOCIATED PROTEIN"/>
    <property type="match status" value="1"/>
</dbReference>
<dbReference type="Proteomes" id="UP001233172">
    <property type="component" value="Unassembled WGS sequence"/>
</dbReference>
<dbReference type="GO" id="GO:0031201">
    <property type="term" value="C:SNARE complex"/>
    <property type="evidence" value="ECO:0007669"/>
    <property type="project" value="TreeGrafter"/>
</dbReference>